<dbReference type="RefSeq" id="WP_120543241.1">
    <property type="nucleotide sequence ID" value="NZ_RAVZ01000197.1"/>
</dbReference>
<keyword evidence="2" id="KW-0121">Carboxypeptidase</keyword>
<organism evidence="2 3">
    <name type="scientific">Corallococcus terminator</name>
    <dbReference type="NCBI Taxonomy" id="2316733"/>
    <lineage>
        <taxon>Bacteria</taxon>
        <taxon>Pseudomonadati</taxon>
        <taxon>Myxococcota</taxon>
        <taxon>Myxococcia</taxon>
        <taxon>Myxococcales</taxon>
        <taxon>Cystobacterineae</taxon>
        <taxon>Myxococcaceae</taxon>
        <taxon>Corallococcus</taxon>
    </lineage>
</organism>
<evidence type="ECO:0000313" key="3">
    <source>
        <dbReference type="Proteomes" id="UP000268094"/>
    </source>
</evidence>
<dbReference type="InterPro" id="IPR013784">
    <property type="entry name" value="Carb-bd-like_fold"/>
</dbReference>
<gene>
    <name evidence="2" type="ORF">D7V88_25445</name>
</gene>
<evidence type="ECO:0000256" key="1">
    <source>
        <dbReference type="SAM" id="SignalP"/>
    </source>
</evidence>
<dbReference type="PROSITE" id="PS51257">
    <property type="entry name" value="PROKAR_LIPOPROTEIN"/>
    <property type="match status" value="1"/>
</dbReference>
<dbReference type="Gene3D" id="2.60.40.1120">
    <property type="entry name" value="Carboxypeptidase-like, regulatory domain"/>
    <property type="match status" value="1"/>
</dbReference>
<sequence length="759" mass="83446">MRWTVLGLVVVMLACASGGRQALESAAPLEQVALTVRVRNREGHPVPGAALVVWRATPSIPSRYGTTDAQGTLRLSRKPGRYVFQAQARGFVSSALTEVRLAPESEAGLDLTLTPSVPFWGQVVDTKGAPVEGAKLRLMPSSEPGLRLDLESDAQGRFVFEGVPEGPAVLRVEKEDWSLTRLEIKAPQQELAVVLKGLGSLRIQLRDPEGKPLHEERTHILPRDPYFQRGLSPERTGEFLTYRQLTAGRYQVLAVYSPSEECDWWRVVDVDVLAEQSTEVTVGFEGVREVGSLRGRAVDRDGRALGDSEVMAWMGGDHDEPGFHGTCKVPTASDGRFILPHVLERPRALSLNAQDKQNWESERAPLPGEDAQVVFQPSGGSLEGRVLGPDGRPVERFRLDGPPRDHPQGRYGLDAFFPQTYQWIIDADGFATALVRAEGRPNEARSVPDVILETGRTVQGRVLAEDGRTGVPSLELLLADPFELENRISDPARTAITDADGRFRFEHVTRRPQVLRADAKTQGTLLYELKADEASVDLRLAPLTSLSGVVTDGAQVPLARVDVNVRCEGWFDVSTSTEDTGRYAVRVPGDRECFVHLSDGAHEDDLRPHPPPLAFSPQRIQLPPNSRQSLDFEARQGPAALHLRFPGASEFLQVFLLPGTPPLPATTPDLEALMRSGFRADWTPTGEAPEAFDFSYLWFGRSDFVYSALPLGRYTLFITQSMNGGLHVLRVPVDLKDTGTRLITAGFPSKDGKATIFPR</sequence>
<keyword evidence="1" id="KW-0732">Signal</keyword>
<protein>
    <submittedName>
        <fullName evidence="2">Carboxypeptidase regulatory-like domain-containing protein</fullName>
    </submittedName>
</protein>
<dbReference type="GO" id="GO:0004180">
    <property type="term" value="F:carboxypeptidase activity"/>
    <property type="evidence" value="ECO:0007669"/>
    <property type="project" value="UniProtKB-KW"/>
</dbReference>
<dbReference type="OrthoDB" id="5499103at2"/>
<feature type="signal peptide" evidence="1">
    <location>
        <begin position="1"/>
        <end position="22"/>
    </location>
</feature>
<accession>A0A3A8IR89</accession>
<dbReference type="EMBL" id="RAVZ01000197">
    <property type="protein sequence ID" value="RKG82280.1"/>
    <property type="molecule type" value="Genomic_DNA"/>
</dbReference>
<comment type="caution">
    <text evidence="2">The sequence shown here is derived from an EMBL/GenBank/DDBJ whole genome shotgun (WGS) entry which is preliminary data.</text>
</comment>
<dbReference type="InterPro" id="IPR008969">
    <property type="entry name" value="CarboxyPept-like_regulatory"/>
</dbReference>
<dbReference type="Pfam" id="PF13620">
    <property type="entry name" value="CarboxypepD_reg"/>
    <property type="match status" value="2"/>
</dbReference>
<keyword evidence="2" id="KW-0645">Protease</keyword>
<evidence type="ECO:0000313" key="2">
    <source>
        <dbReference type="EMBL" id="RKG82280.1"/>
    </source>
</evidence>
<dbReference type="SUPFAM" id="SSF49452">
    <property type="entry name" value="Starch-binding domain-like"/>
    <property type="match status" value="1"/>
</dbReference>
<dbReference type="GO" id="GO:0030246">
    <property type="term" value="F:carbohydrate binding"/>
    <property type="evidence" value="ECO:0007669"/>
    <property type="project" value="InterPro"/>
</dbReference>
<keyword evidence="3" id="KW-1185">Reference proteome</keyword>
<dbReference type="Proteomes" id="UP000268094">
    <property type="component" value="Unassembled WGS sequence"/>
</dbReference>
<proteinExistence type="predicted"/>
<name>A0A3A8IR89_9BACT</name>
<feature type="chain" id="PRO_5017442192" evidence="1">
    <location>
        <begin position="23"/>
        <end position="759"/>
    </location>
</feature>
<dbReference type="SUPFAM" id="SSF49464">
    <property type="entry name" value="Carboxypeptidase regulatory domain-like"/>
    <property type="match status" value="1"/>
</dbReference>
<keyword evidence="2" id="KW-0378">Hydrolase</keyword>
<dbReference type="AlphaFoldDB" id="A0A3A8IR89"/>
<reference evidence="3" key="1">
    <citation type="submission" date="2018-09" db="EMBL/GenBank/DDBJ databases">
        <authorList>
            <person name="Livingstone P.G."/>
            <person name="Whitworth D.E."/>
        </authorList>
    </citation>
    <scope>NUCLEOTIDE SEQUENCE [LARGE SCALE GENOMIC DNA]</scope>
    <source>
        <strain evidence="3">CA054A</strain>
    </source>
</reference>